<dbReference type="GO" id="GO:0018064">
    <property type="term" value="F:protein-L-histidine N-tele-methyltransferase activity"/>
    <property type="evidence" value="ECO:0007669"/>
    <property type="project" value="UniProtKB-EC"/>
</dbReference>
<comment type="caution">
    <text evidence="11">The sequence shown here is derived from an EMBL/GenBank/DDBJ whole genome shotgun (WGS) entry which is preliminary data.</text>
</comment>
<evidence type="ECO:0000256" key="4">
    <source>
        <dbReference type="ARBA" id="ARBA00022490"/>
    </source>
</evidence>
<dbReference type="PANTHER" id="PTHR14614:SF39">
    <property type="entry name" value="HISTIDINE PROTEIN METHYLTRANSFERASE 1 HOMOLOG"/>
    <property type="match status" value="1"/>
</dbReference>
<dbReference type="GO" id="GO:0005737">
    <property type="term" value="C:cytoplasm"/>
    <property type="evidence" value="ECO:0007669"/>
    <property type="project" value="UniProtKB-SubCell"/>
</dbReference>
<evidence type="ECO:0000256" key="6">
    <source>
        <dbReference type="ARBA" id="ARBA00022679"/>
    </source>
</evidence>
<dbReference type="OrthoDB" id="1723750at2759"/>
<dbReference type="Gene3D" id="3.40.50.150">
    <property type="entry name" value="Vaccinia Virus protein VP39"/>
    <property type="match status" value="1"/>
</dbReference>
<evidence type="ECO:0000313" key="12">
    <source>
        <dbReference type="Proteomes" id="UP000703269"/>
    </source>
</evidence>
<feature type="compositionally biased region" description="Pro residues" evidence="10">
    <location>
        <begin position="229"/>
        <end position="243"/>
    </location>
</feature>
<dbReference type="AlphaFoldDB" id="A0A9P3L9G0"/>
<evidence type="ECO:0000256" key="10">
    <source>
        <dbReference type="SAM" id="MobiDB-lite"/>
    </source>
</evidence>
<keyword evidence="4" id="KW-0963">Cytoplasm</keyword>
<evidence type="ECO:0000256" key="9">
    <source>
        <dbReference type="ARBA" id="ARBA00038126"/>
    </source>
</evidence>
<evidence type="ECO:0000256" key="3">
    <source>
        <dbReference type="ARBA" id="ARBA00012533"/>
    </source>
</evidence>
<gene>
    <name evidence="11" type="ORF">PsYK624_025640</name>
</gene>
<comment type="similarity">
    <text evidence="9">Belongs to the methyltransferase superfamily. METTL18 family.</text>
</comment>
<evidence type="ECO:0000256" key="8">
    <source>
        <dbReference type="ARBA" id="ARBA00023242"/>
    </source>
</evidence>
<keyword evidence="8" id="KW-0539">Nucleus</keyword>
<dbReference type="PANTHER" id="PTHR14614">
    <property type="entry name" value="HEPATOCELLULAR CARCINOMA-ASSOCIATED ANTIGEN"/>
    <property type="match status" value="1"/>
</dbReference>
<dbReference type="Proteomes" id="UP000703269">
    <property type="component" value="Unassembled WGS sequence"/>
</dbReference>
<feature type="region of interest" description="Disordered" evidence="10">
    <location>
        <begin position="227"/>
        <end position="246"/>
    </location>
</feature>
<evidence type="ECO:0000256" key="7">
    <source>
        <dbReference type="ARBA" id="ARBA00022691"/>
    </source>
</evidence>
<feature type="region of interest" description="Disordered" evidence="10">
    <location>
        <begin position="15"/>
        <end position="40"/>
    </location>
</feature>
<sequence length="419" mass="44855">MFKFDFDLEDEELDETLAPQISSSTGKANDAARTEESHLETAPPFIELQLEDLLTQLPDVISYSPVQVPSLSTDASAPAPVFLAKRDLYDARFQLIAAGADEYAGEQAEGSDRDLQYVEAPSDLVPGVYEGGLKTWECSVDLAGCVRDMLGDVLQRADSLRSLELGCGTAMPSLMLLREVLSGPPRPERRIELHLQDYNELVFRLVTLPNLILAWYMSPASAPFTASYTPPPTDDAAPEPLPPSDASLAGDLTLSADLLRAFTTSLAAHGVALRLFAGAWEAFPAALTARRYDVLLTSETLYAPASLAPLADLLWRAGAAGAGGLEAAAGRLSLRDAADGEDGRAHGTEAGLRRVRADELPVCLVAAKLVYFGVGGGVAEFTRAVESGAPSGCARGRGRVHTVWKKEDGVKRVVMEVKW</sequence>
<dbReference type="EMBL" id="BPQB01000004">
    <property type="protein sequence ID" value="GJE86484.1"/>
    <property type="molecule type" value="Genomic_DNA"/>
</dbReference>
<organism evidence="11 12">
    <name type="scientific">Phanerochaete sordida</name>
    <dbReference type="NCBI Taxonomy" id="48140"/>
    <lineage>
        <taxon>Eukaryota</taxon>
        <taxon>Fungi</taxon>
        <taxon>Dikarya</taxon>
        <taxon>Basidiomycota</taxon>
        <taxon>Agaricomycotina</taxon>
        <taxon>Agaricomycetes</taxon>
        <taxon>Polyporales</taxon>
        <taxon>Phanerochaetaceae</taxon>
        <taxon>Phanerochaete</taxon>
    </lineage>
</organism>
<name>A0A9P3L9G0_9APHY</name>
<dbReference type="InterPro" id="IPR019410">
    <property type="entry name" value="Methyltransf_16"/>
</dbReference>
<keyword evidence="5" id="KW-0489">Methyltransferase</keyword>
<evidence type="ECO:0000256" key="2">
    <source>
        <dbReference type="ARBA" id="ARBA00004496"/>
    </source>
</evidence>
<comment type="subcellular location">
    <subcellularLocation>
        <location evidence="2">Cytoplasm</location>
    </subcellularLocation>
    <subcellularLocation>
        <location evidence="1">Nucleus</location>
    </subcellularLocation>
</comment>
<dbReference type="EC" id="2.1.1.85" evidence="3"/>
<dbReference type="GO" id="GO:0005634">
    <property type="term" value="C:nucleus"/>
    <property type="evidence" value="ECO:0007669"/>
    <property type="project" value="UniProtKB-SubCell"/>
</dbReference>
<dbReference type="InterPro" id="IPR029063">
    <property type="entry name" value="SAM-dependent_MTases_sf"/>
</dbReference>
<keyword evidence="7" id="KW-0949">S-adenosyl-L-methionine</keyword>
<dbReference type="GO" id="GO:0032259">
    <property type="term" value="P:methylation"/>
    <property type="evidence" value="ECO:0007669"/>
    <property type="project" value="UniProtKB-KW"/>
</dbReference>
<keyword evidence="12" id="KW-1185">Reference proteome</keyword>
<protein>
    <recommendedName>
        <fullName evidence="3">protein-histidine N-methyltransferase</fullName>
        <ecNumber evidence="3">2.1.1.85</ecNumber>
    </recommendedName>
</protein>
<reference evidence="11 12" key="1">
    <citation type="submission" date="2021-08" db="EMBL/GenBank/DDBJ databases">
        <title>Draft Genome Sequence of Phanerochaete sordida strain YK-624.</title>
        <authorList>
            <person name="Mori T."/>
            <person name="Dohra H."/>
            <person name="Suzuki T."/>
            <person name="Kawagishi H."/>
            <person name="Hirai H."/>
        </authorList>
    </citation>
    <scope>NUCLEOTIDE SEQUENCE [LARGE SCALE GENOMIC DNA]</scope>
    <source>
        <strain evidence="11 12">YK-624</strain>
    </source>
</reference>
<evidence type="ECO:0000256" key="5">
    <source>
        <dbReference type="ARBA" id="ARBA00022603"/>
    </source>
</evidence>
<accession>A0A9P3L9G0</accession>
<evidence type="ECO:0000313" key="11">
    <source>
        <dbReference type="EMBL" id="GJE86484.1"/>
    </source>
</evidence>
<feature type="compositionally biased region" description="Basic and acidic residues" evidence="10">
    <location>
        <begin position="30"/>
        <end position="39"/>
    </location>
</feature>
<keyword evidence="6" id="KW-0808">Transferase</keyword>
<proteinExistence type="inferred from homology"/>
<evidence type="ECO:0000256" key="1">
    <source>
        <dbReference type="ARBA" id="ARBA00004123"/>
    </source>
</evidence>